<keyword evidence="2 4" id="KW-0863">Zinc-finger</keyword>
<organism evidence="6 7">
    <name type="scientific">Armillaria ostoyae</name>
    <name type="common">Armillaria root rot fungus</name>
    <dbReference type="NCBI Taxonomy" id="47428"/>
    <lineage>
        <taxon>Eukaryota</taxon>
        <taxon>Fungi</taxon>
        <taxon>Dikarya</taxon>
        <taxon>Basidiomycota</taxon>
        <taxon>Agaricomycotina</taxon>
        <taxon>Agaricomycetes</taxon>
        <taxon>Agaricomycetidae</taxon>
        <taxon>Agaricales</taxon>
        <taxon>Marasmiineae</taxon>
        <taxon>Physalacriaceae</taxon>
        <taxon>Armillaria</taxon>
    </lineage>
</organism>
<protein>
    <recommendedName>
        <fullName evidence="5">MYND-type domain-containing protein</fullName>
    </recommendedName>
</protein>
<dbReference type="SUPFAM" id="SSF144232">
    <property type="entry name" value="HIT/MYND zinc finger-like"/>
    <property type="match status" value="1"/>
</dbReference>
<keyword evidence="7" id="KW-1185">Reference proteome</keyword>
<dbReference type="OMA" id="CIMEADK"/>
<dbReference type="InterPro" id="IPR002893">
    <property type="entry name" value="Znf_MYND"/>
</dbReference>
<keyword evidence="3" id="KW-0862">Zinc</keyword>
<dbReference type="Gene3D" id="6.10.140.2220">
    <property type="match status" value="1"/>
</dbReference>
<dbReference type="Proteomes" id="UP000219338">
    <property type="component" value="Unassembled WGS sequence"/>
</dbReference>
<evidence type="ECO:0000313" key="7">
    <source>
        <dbReference type="Proteomes" id="UP000219338"/>
    </source>
</evidence>
<dbReference type="GO" id="GO:0008270">
    <property type="term" value="F:zinc ion binding"/>
    <property type="evidence" value="ECO:0007669"/>
    <property type="project" value="UniProtKB-KW"/>
</dbReference>
<dbReference type="Pfam" id="PF01753">
    <property type="entry name" value="zf-MYND"/>
    <property type="match status" value="1"/>
</dbReference>
<gene>
    <name evidence="6" type="ORF">ARMOST_21144</name>
</gene>
<proteinExistence type="predicted"/>
<keyword evidence="1" id="KW-0479">Metal-binding</keyword>
<dbReference type="EMBL" id="FUEG01000046">
    <property type="protein sequence ID" value="SJL17592.1"/>
    <property type="molecule type" value="Genomic_DNA"/>
</dbReference>
<evidence type="ECO:0000256" key="1">
    <source>
        <dbReference type="ARBA" id="ARBA00022723"/>
    </source>
</evidence>
<reference evidence="7" key="1">
    <citation type="journal article" date="2017" name="Nat. Ecol. Evol.">
        <title>Genome expansion and lineage-specific genetic innovations in the forest pathogenic fungi Armillaria.</title>
        <authorList>
            <person name="Sipos G."/>
            <person name="Prasanna A.N."/>
            <person name="Walter M.C."/>
            <person name="O'Connor E."/>
            <person name="Balint B."/>
            <person name="Krizsan K."/>
            <person name="Kiss B."/>
            <person name="Hess J."/>
            <person name="Varga T."/>
            <person name="Slot J."/>
            <person name="Riley R."/>
            <person name="Boka B."/>
            <person name="Rigling D."/>
            <person name="Barry K."/>
            <person name="Lee J."/>
            <person name="Mihaltcheva S."/>
            <person name="LaButti K."/>
            <person name="Lipzen A."/>
            <person name="Waldron R."/>
            <person name="Moloney N.M."/>
            <person name="Sperisen C."/>
            <person name="Kredics L."/>
            <person name="Vagvoelgyi C."/>
            <person name="Patrignani A."/>
            <person name="Fitzpatrick D."/>
            <person name="Nagy I."/>
            <person name="Doyle S."/>
            <person name="Anderson J.B."/>
            <person name="Grigoriev I.V."/>
            <person name="Gueldener U."/>
            <person name="Muensterkoetter M."/>
            <person name="Nagy L.G."/>
        </authorList>
    </citation>
    <scope>NUCLEOTIDE SEQUENCE [LARGE SCALE GENOMIC DNA]</scope>
    <source>
        <strain evidence="7">C18/9</strain>
    </source>
</reference>
<evidence type="ECO:0000256" key="4">
    <source>
        <dbReference type="PROSITE-ProRule" id="PRU00134"/>
    </source>
</evidence>
<sequence length="590" mass="67773">MNSATASAAQDAPRAHLNGVNVPVDYKMPSDLARVRDQAAKVTGLMQAPIPPRVPFINIRGEPLGLLPPAFWYNSMCPHLFQFSYLCFVEDVPEDILPQCIWSLEWIIRAFLEGSDEQLKIYGHLAPQGQSSGMTTETSRYFTLQNCRYKLVNHFLKPQINQPLEALRHIQCIMEADKERSGESDIFFTNRGLYTSFALCLARARTDDVEAKAALSRIIRDPTFGTSESETTALHVKAKVYLARVLRRLGEDSEARKLEIWLIRWFKKHPHVFKDSILVPMFTTDIDPVVDPVFAGLGGSKWLDHRKAALKMQIIEKRSCRNCRASEPQVKLSKCSKCKYTSYCSTECSKMNWRYHKYILHYTCFMGVLMTLPNDTGYPAGEHIGMITRCDVNDDSREDAAHFRRLADLQRKNAVAARHFRDWINYRDNPWPERVESFAHALGLARDASRGRTHIIYQEVEYDPSVRDHLDQFRTTGVGVFKLEDVWQDIESRMKLDPGKGKVYIREMLEEFDRTPGQGRVEEVFIPTLTLMFSAENNVQPYLAIGRHSQKKVSSMQPKPNWRQYVNMKGELPVHIKLGDGKILDAEYIF</sequence>
<name>A0A284S9B0_ARMOS</name>
<dbReference type="STRING" id="47428.A0A284S9B0"/>
<accession>A0A284S9B0</accession>
<dbReference type="OrthoDB" id="2931494at2759"/>
<feature type="domain" description="MYND-type" evidence="5">
    <location>
        <begin position="320"/>
        <end position="360"/>
    </location>
</feature>
<dbReference type="AlphaFoldDB" id="A0A284S9B0"/>
<evidence type="ECO:0000256" key="3">
    <source>
        <dbReference type="ARBA" id="ARBA00022833"/>
    </source>
</evidence>
<evidence type="ECO:0000313" key="6">
    <source>
        <dbReference type="EMBL" id="SJL17592.1"/>
    </source>
</evidence>
<dbReference type="PROSITE" id="PS50865">
    <property type="entry name" value="ZF_MYND_2"/>
    <property type="match status" value="1"/>
</dbReference>
<evidence type="ECO:0000259" key="5">
    <source>
        <dbReference type="PROSITE" id="PS50865"/>
    </source>
</evidence>
<evidence type="ECO:0000256" key="2">
    <source>
        <dbReference type="ARBA" id="ARBA00022771"/>
    </source>
</evidence>